<dbReference type="HAMAP" id="MF_00095">
    <property type="entry name" value="SfsA"/>
    <property type="match status" value="1"/>
</dbReference>
<dbReference type="NCBIfam" id="TIGR00230">
    <property type="entry name" value="sfsA"/>
    <property type="match status" value="1"/>
</dbReference>
<dbReference type="InterPro" id="IPR005224">
    <property type="entry name" value="SfsA"/>
</dbReference>
<dbReference type="Pfam" id="PF03749">
    <property type="entry name" value="SfsA"/>
    <property type="match status" value="1"/>
</dbReference>
<dbReference type="EMBL" id="MAJZ01000269">
    <property type="protein sequence ID" value="OCH78361.1"/>
    <property type="molecule type" value="Genomic_DNA"/>
</dbReference>
<proteinExistence type="inferred from homology"/>
<evidence type="ECO:0000259" key="2">
    <source>
        <dbReference type="Pfam" id="PF03749"/>
    </source>
</evidence>
<accession>A0A1B9R2D3</accession>
<evidence type="ECO:0000259" key="3">
    <source>
        <dbReference type="Pfam" id="PF17746"/>
    </source>
</evidence>
<dbReference type="GO" id="GO:0003677">
    <property type="term" value="F:DNA binding"/>
    <property type="evidence" value="ECO:0007669"/>
    <property type="project" value="InterPro"/>
</dbReference>
<dbReference type="InterPro" id="IPR041465">
    <property type="entry name" value="SfsA_N"/>
</dbReference>
<organism evidence="4 5">
    <name type="scientific">Vibrio genomosp. F10</name>
    <dbReference type="NCBI Taxonomy" id="723171"/>
    <lineage>
        <taxon>Bacteria</taxon>
        <taxon>Pseudomonadati</taxon>
        <taxon>Pseudomonadota</taxon>
        <taxon>Gammaproteobacteria</taxon>
        <taxon>Vibrionales</taxon>
        <taxon>Vibrionaceae</taxon>
        <taxon>Vibrio</taxon>
    </lineage>
</organism>
<dbReference type="Gene3D" id="2.40.50.580">
    <property type="match status" value="1"/>
</dbReference>
<reference evidence="5" key="1">
    <citation type="submission" date="2016-06" db="EMBL/GenBank/DDBJ databases">
        <authorList>
            <person name="Hehemann J.-H."/>
            <person name="Arevalo P."/>
            <person name="Datta M.S."/>
            <person name="Polz M.F."/>
        </authorList>
    </citation>
    <scope>NUCLEOTIDE SEQUENCE [LARGE SCALE GENOMIC DNA]</scope>
    <source>
        <strain evidence="5">9CSC122</strain>
    </source>
</reference>
<dbReference type="FunFam" id="3.40.1350.60:FF:000001">
    <property type="entry name" value="Sugar fermentation stimulation protein A"/>
    <property type="match status" value="1"/>
</dbReference>
<dbReference type="CDD" id="cd22359">
    <property type="entry name" value="SfsA-like_bacterial"/>
    <property type="match status" value="1"/>
</dbReference>
<feature type="domain" description="SfsA N-terminal OB" evidence="3">
    <location>
        <begin position="31"/>
        <end position="98"/>
    </location>
</feature>
<name>A0A1B9R2D3_9VIBR</name>
<dbReference type="InterPro" id="IPR040452">
    <property type="entry name" value="SfsA_C"/>
</dbReference>
<keyword evidence="5" id="KW-1185">Reference proteome</keyword>
<evidence type="ECO:0000313" key="4">
    <source>
        <dbReference type="EMBL" id="OCH78361.1"/>
    </source>
</evidence>
<dbReference type="Gene3D" id="3.40.1350.60">
    <property type="match status" value="1"/>
</dbReference>
<dbReference type="Proteomes" id="UP000093173">
    <property type="component" value="Unassembled WGS sequence"/>
</dbReference>
<protein>
    <recommendedName>
        <fullName evidence="1">Sugar fermentation stimulation protein homolog</fullName>
    </recommendedName>
</protein>
<dbReference type="AlphaFoldDB" id="A0A1B9R2D3"/>
<comment type="similarity">
    <text evidence="1">Belongs to the SfsA family.</text>
</comment>
<evidence type="ECO:0000313" key="5">
    <source>
        <dbReference type="Proteomes" id="UP000093173"/>
    </source>
</evidence>
<dbReference type="Pfam" id="PF17746">
    <property type="entry name" value="SfsA_N"/>
    <property type="match status" value="1"/>
</dbReference>
<evidence type="ECO:0000256" key="1">
    <source>
        <dbReference type="HAMAP-Rule" id="MF_00095"/>
    </source>
</evidence>
<dbReference type="PANTHER" id="PTHR30545">
    <property type="entry name" value="SUGAR FERMENTATION STIMULATION PROTEIN A"/>
    <property type="match status" value="1"/>
</dbReference>
<sequence length="261" mass="29483">METPYDVMRAPLYIKTVKMHFNPPLESAILLKRYKRFLADIQLPDQSIRTIHCANTGAMTGCADAGNTVWYSTSDNLKRKYPNSWELIQTQRGDWICVNTAKANHLAVEAIQNNVIQELTGYDELKTEIKYGSENSRIDILLNSETKPKCYIEVKSVTLLDEDNDGQGYFPDSVTTRGQKHLRELTEMAKNGSRAVLLFTVLHSGIEKVSAALHIDANYSYLLNQAIEQGVEVLCYKAQISESGIKLISAVDFINNEWKVM</sequence>
<comment type="caution">
    <text evidence="4">The sequence shown here is derived from an EMBL/GenBank/DDBJ whole genome shotgun (WGS) entry which is preliminary data.</text>
</comment>
<feature type="domain" description="Sugar fermentation stimulation protein C-terminal" evidence="2">
    <location>
        <begin position="103"/>
        <end position="243"/>
    </location>
</feature>
<dbReference type="PANTHER" id="PTHR30545:SF2">
    <property type="entry name" value="SUGAR FERMENTATION STIMULATION PROTEIN A"/>
    <property type="match status" value="1"/>
</dbReference>
<dbReference type="FunFam" id="2.40.50.580:FF:000001">
    <property type="entry name" value="Sugar fermentation stimulation protein A"/>
    <property type="match status" value="1"/>
</dbReference>
<gene>
    <name evidence="1" type="primary">sfsA</name>
    <name evidence="4" type="ORF">A6E14_04955</name>
</gene>